<feature type="region of interest" description="Disordered" evidence="1">
    <location>
        <begin position="76"/>
        <end position="123"/>
    </location>
</feature>
<dbReference type="Gene3D" id="2.10.90.10">
    <property type="entry name" value="Cystine-knot cytokines"/>
    <property type="match status" value="1"/>
</dbReference>
<sequence length="258" mass="29833">MKMSYSSECYLVALLFTLSLSPCQSRPGLAFNTSSKDLQLYIDNELEYLLPVRYGMRRIDIDTWNMMYENKFNSPARHGIRVKPSSKPSSDTKKQSHHQSDIDKEDLVTPAHNSTLKRKKITPQIDVDSKRSNTCTFHNGLMTLVEKLNPHIDVSDKFIYRDITSLPPNIPEECVNRKTLPRHLMEQCYSTITYTDLGSSYFPRYLRNTICMPGAPSYCHKKTQNVRVYYMVSCENQSTKLIKVSRRVHTGCKCNKKN</sequence>
<dbReference type="EMBL" id="JASAOG010000368">
    <property type="protein sequence ID" value="KAK0039985.1"/>
    <property type="molecule type" value="Genomic_DNA"/>
</dbReference>
<name>A0AAD8APH1_BIOPF</name>
<evidence type="ECO:0008006" key="5">
    <source>
        <dbReference type="Google" id="ProtNLM"/>
    </source>
</evidence>
<dbReference type="InterPro" id="IPR029034">
    <property type="entry name" value="Cystine-knot_cytokine"/>
</dbReference>
<feature type="chain" id="PRO_5042222594" description="CTCK domain-containing protein" evidence="2">
    <location>
        <begin position="26"/>
        <end position="258"/>
    </location>
</feature>
<evidence type="ECO:0000256" key="1">
    <source>
        <dbReference type="SAM" id="MobiDB-lite"/>
    </source>
</evidence>
<proteinExistence type="predicted"/>
<dbReference type="SUPFAM" id="SSF57501">
    <property type="entry name" value="Cystine-knot cytokines"/>
    <property type="match status" value="1"/>
</dbReference>
<reference evidence="3" key="1">
    <citation type="journal article" date="2023" name="PLoS Negl. Trop. Dis.">
        <title>A genome sequence for Biomphalaria pfeifferi, the major vector snail for the human-infecting parasite Schistosoma mansoni.</title>
        <authorList>
            <person name="Bu L."/>
            <person name="Lu L."/>
            <person name="Laidemitt M.R."/>
            <person name="Zhang S.M."/>
            <person name="Mutuku M."/>
            <person name="Mkoji G."/>
            <person name="Steinauer M."/>
            <person name="Loker E.S."/>
        </authorList>
    </citation>
    <scope>NUCLEOTIDE SEQUENCE</scope>
    <source>
        <strain evidence="3">KasaAsao</strain>
    </source>
</reference>
<comment type="caution">
    <text evidence="3">The sequence shown here is derived from an EMBL/GenBank/DDBJ whole genome shotgun (WGS) entry which is preliminary data.</text>
</comment>
<dbReference type="Proteomes" id="UP001233172">
    <property type="component" value="Unassembled WGS sequence"/>
</dbReference>
<protein>
    <recommendedName>
        <fullName evidence="5">CTCK domain-containing protein</fullName>
    </recommendedName>
</protein>
<reference evidence="3" key="2">
    <citation type="submission" date="2023-04" db="EMBL/GenBank/DDBJ databases">
        <authorList>
            <person name="Bu L."/>
            <person name="Lu L."/>
            <person name="Laidemitt M.R."/>
            <person name="Zhang S.M."/>
            <person name="Mutuku M."/>
            <person name="Mkoji G."/>
            <person name="Steinauer M."/>
            <person name="Loker E.S."/>
        </authorList>
    </citation>
    <scope>NUCLEOTIDE SEQUENCE</scope>
    <source>
        <strain evidence="3">KasaAsao</strain>
        <tissue evidence="3">Whole Snail</tissue>
    </source>
</reference>
<dbReference type="AlphaFoldDB" id="A0AAD8APH1"/>
<evidence type="ECO:0000256" key="2">
    <source>
        <dbReference type="SAM" id="SignalP"/>
    </source>
</evidence>
<feature type="signal peptide" evidence="2">
    <location>
        <begin position="1"/>
        <end position="25"/>
    </location>
</feature>
<keyword evidence="4" id="KW-1185">Reference proteome</keyword>
<feature type="compositionally biased region" description="Basic and acidic residues" evidence="1">
    <location>
        <begin position="90"/>
        <end position="107"/>
    </location>
</feature>
<keyword evidence="2" id="KW-0732">Signal</keyword>
<evidence type="ECO:0000313" key="3">
    <source>
        <dbReference type="EMBL" id="KAK0039985.1"/>
    </source>
</evidence>
<accession>A0AAD8APH1</accession>
<gene>
    <name evidence="3" type="ORF">Bpfe_030588</name>
</gene>
<evidence type="ECO:0000313" key="4">
    <source>
        <dbReference type="Proteomes" id="UP001233172"/>
    </source>
</evidence>
<organism evidence="3 4">
    <name type="scientific">Biomphalaria pfeifferi</name>
    <name type="common">Bloodfluke planorb</name>
    <name type="synonym">Freshwater snail</name>
    <dbReference type="NCBI Taxonomy" id="112525"/>
    <lineage>
        <taxon>Eukaryota</taxon>
        <taxon>Metazoa</taxon>
        <taxon>Spiralia</taxon>
        <taxon>Lophotrochozoa</taxon>
        <taxon>Mollusca</taxon>
        <taxon>Gastropoda</taxon>
        <taxon>Heterobranchia</taxon>
        <taxon>Euthyneura</taxon>
        <taxon>Panpulmonata</taxon>
        <taxon>Hygrophila</taxon>
        <taxon>Lymnaeoidea</taxon>
        <taxon>Planorbidae</taxon>
        <taxon>Biomphalaria</taxon>
    </lineage>
</organism>